<evidence type="ECO:0000259" key="1">
    <source>
        <dbReference type="SMART" id="SM00942"/>
    </source>
</evidence>
<dbReference type="SUPFAM" id="SSF56747">
    <property type="entry name" value="Prim-pol domain"/>
    <property type="match status" value="1"/>
</dbReference>
<organism evidence="3 4">
    <name type="scientific">Candidatus Colwellbacteria bacterium RIFCSPLOWO2_02_FULL_44_20b</name>
    <dbReference type="NCBI Taxonomy" id="1797691"/>
    <lineage>
        <taxon>Bacteria</taxon>
        <taxon>Candidatus Colwelliibacteriota</taxon>
    </lineage>
</organism>
<evidence type="ECO:0000259" key="2">
    <source>
        <dbReference type="SMART" id="SM00943"/>
    </source>
</evidence>
<dbReference type="InterPro" id="IPR015330">
    <property type="entry name" value="DNA_primase/pol_bifunc_N"/>
</dbReference>
<dbReference type="Pfam" id="PF13481">
    <property type="entry name" value="AAA_25"/>
    <property type="match status" value="1"/>
</dbReference>
<evidence type="ECO:0000313" key="4">
    <source>
        <dbReference type="Proteomes" id="UP000178808"/>
    </source>
</evidence>
<dbReference type="Proteomes" id="UP000178808">
    <property type="component" value="Unassembled WGS sequence"/>
</dbReference>
<evidence type="ECO:0008006" key="5">
    <source>
        <dbReference type="Google" id="ProtNLM"/>
    </source>
</evidence>
<accession>A0A1G1Z5D4</accession>
<gene>
    <name evidence="3" type="ORF">A3I31_00555</name>
</gene>
<dbReference type="SMART" id="SM00942">
    <property type="entry name" value="PriCT_1"/>
    <property type="match status" value="1"/>
</dbReference>
<evidence type="ECO:0000313" key="3">
    <source>
        <dbReference type="EMBL" id="OGY59649.1"/>
    </source>
</evidence>
<dbReference type="Gene3D" id="3.30.720.160">
    <property type="entry name" value="Bifunctional DNA primase/polymerase, N-terminal"/>
    <property type="match status" value="1"/>
</dbReference>
<dbReference type="AlphaFoldDB" id="A0A1G1Z5D4"/>
<dbReference type="EMBL" id="MHIZ01000031">
    <property type="protein sequence ID" value="OGY59649.1"/>
    <property type="molecule type" value="Genomic_DNA"/>
</dbReference>
<dbReference type="Pfam" id="PF08708">
    <property type="entry name" value="PriCT_1"/>
    <property type="match status" value="1"/>
</dbReference>
<comment type="caution">
    <text evidence="3">The sequence shown here is derived from an EMBL/GenBank/DDBJ whole genome shotgun (WGS) entry which is preliminary data.</text>
</comment>
<proteinExistence type="predicted"/>
<sequence>MDDTQSENLKAAFRYLDEYGFSVIPVGQSKQPLVPWKDYQERYATPEEVAKWFSEFPDANIAIVTGRISNLTVVDVEKGGNFHLPRTFTVRSGGDGRHFYYRYAEGVNNKVRVLERTDIRGTGGYVVAAPSFHQSGKRYEIIDDSPIAEFPAAFFAEARQQQSGPKDWTVLMAGTVQGSRNESAAVVAGKFIQSFGSSPEDLFLAWQLLAAWNERNKPPLPEGELRQVFKSIAAKDAAGTRTGSSARVEVDQADKAETKWRFWTMGEFLAQDFGPEEWLVESLVLQPSIVALSGNPGNFKTTIATHIAQAVARGTPVFGQFATKQGPVLMIDEENHQRHMQKRFLNFGASEDDNIFYLSHAGVKLDQPESCERILKKIKAEGIKLVTLDSFVDMHSQQENDAVQMQVILAALREFAQAGASVVFLHHPTKPMGSSGLKTHQFLRGSSNILAQIDTHFHVEKEKDENLLVIRNEKMRDAGQKRPFEVEIQMADVGGEQIPRGLAYLDVHDDEATKAEQASEAVVNILEDGKFLSRKAVHEELKEEFGKMAIDKGIGLAEKREQIERVPKEDLPTNANAREHHYRSTHVEIIDIGEGA</sequence>
<dbReference type="InterPro" id="IPR014820">
    <property type="entry name" value="PriCT_1"/>
</dbReference>
<dbReference type="CDD" id="cd04859">
    <property type="entry name" value="Prim_Pol"/>
    <property type="match status" value="1"/>
</dbReference>
<dbReference type="InterPro" id="IPR027417">
    <property type="entry name" value="P-loop_NTPase"/>
</dbReference>
<feature type="domain" description="DNA primase/polymerase bifunctional N-terminal" evidence="2">
    <location>
        <begin position="12"/>
        <end position="154"/>
    </location>
</feature>
<dbReference type="SMART" id="SM00943">
    <property type="entry name" value="Prim-Pol"/>
    <property type="match status" value="1"/>
</dbReference>
<protein>
    <recommendedName>
        <fullName evidence="5">DNA primase/polymerase bifunctional N-terminal domain-containing protein</fullName>
    </recommendedName>
</protein>
<reference evidence="3 4" key="1">
    <citation type="journal article" date="2016" name="Nat. Commun.">
        <title>Thousands of microbial genomes shed light on interconnected biogeochemical processes in an aquifer system.</title>
        <authorList>
            <person name="Anantharaman K."/>
            <person name="Brown C.T."/>
            <person name="Hug L.A."/>
            <person name="Sharon I."/>
            <person name="Castelle C.J."/>
            <person name="Probst A.J."/>
            <person name="Thomas B.C."/>
            <person name="Singh A."/>
            <person name="Wilkins M.J."/>
            <person name="Karaoz U."/>
            <person name="Brodie E.L."/>
            <person name="Williams K.H."/>
            <person name="Hubbard S.S."/>
            <person name="Banfield J.F."/>
        </authorList>
    </citation>
    <scope>NUCLEOTIDE SEQUENCE [LARGE SCALE GENOMIC DNA]</scope>
</reference>
<name>A0A1G1Z5D4_9BACT</name>
<feature type="domain" description="Primase C-terminal 1" evidence="1">
    <location>
        <begin position="170"/>
        <end position="238"/>
    </location>
</feature>
<dbReference type="Pfam" id="PF09250">
    <property type="entry name" value="Prim-Pol"/>
    <property type="match status" value="1"/>
</dbReference>
<dbReference type="Gene3D" id="3.40.50.300">
    <property type="entry name" value="P-loop containing nucleotide triphosphate hydrolases"/>
    <property type="match status" value="1"/>
</dbReference>
<dbReference type="SUPFAM" id="SSF52540">
    <property type="entry name" value="P-loop containing nucleoside triphosphate hydrolases"/>
    <property type="match status" value="1"/>
</dbReference>